<name>A0A815J0J9_9BILA</name>
<dbReference type="Proteomes" id="UP000663870">
    <property type="component" value="Unassembled WGS sequence"/>
</dbReference>
<accession>A0A815J0J9</accession>
<dbReference type="AlphaFoldDB" id="A0A815J0J9"/>
<evidence type="ECO:0000313" key="4">
    <source>
        <dbReference type="Proteomes" id="UP000663870"/>
    </source>
</evidence>
<organism evidence="1 3">
    <name type="scientific">Rotaria sordida</name>
    <dbReference type="NCBI Taxonomy" id="392033"/>
    <lineage>
        <taxon>Eukaryota</taxon>
        <taxon>Metazoa</taxon>
        <taxon>Spiralia</taxon>
        <taxon>Gnathifera</taxon>
        <taxon>Rotifera</taxon>
        <taxon>Eurotatoria</taxon>
        <taxon>Bdelloidea</taxon>
        <taxon>Philodinida</taxon>
        <taxon>Philodinidae</taxon>
        <taxon>Rotaria</taxon>
    </lineage>
</organism>
<dbReference type="EMBL" id="CAJNOL010005978">
    <property type="protein sequence ID" value="CAF1612454.1"/>
    <property type="molecule type" value="Genomic_DNA"/>
</dbReference>
<protein>
    <submittedName>
        <fullName evidence="1">Uncharacterized protein</fullName>
    </submittedName>
</protein>
<reference evidence="1" key="1">
    <citation type="submission" date="2021-02" db="EMBL/GenBank/DDBJ databases">
        <authorList>
            <person name="Nowell W R."/>
        </authorList>
    </citation>
    <scope>NUCLEOTIDE SEQUENCE</scope>
</reference>
<evidence type="ECO:0000313" key="1">
    <source>
        <dbReference type="EMBL" id="CAF1372826.1"/>
    </source>
</evidence>
<proteinExistence type="predicted"/>
<comment type="caution">
    <text evidence="1">The sequence shown here is derived from an EMBL/GenBank/DDBJ whole genome shotgun (WGS) entry which is preliminary data.</text>
</comment>
<keyword evidence="4" id="KW-1185">Reference proteome</keyword>
<sequence>MFFTDIPTIVYNYSDVRVPCGLAIELIILFNQNSGYGGLKLNIFDFNNVIDNNSARYLGVHKIEEIRDYERLTGTNILVEESDFKIESLNIITAKIKCVC</sequence>
<gene>
    <name evidence="2" type="ORF">JXQ802_LOCUS49556</name>
    <name evidence="1" type="ORF">PYM288_LOCUS33448</name>
</gene>
<evidence type="ECO:0000313" key="3">
    <source>
        <dbReference type="Proteomes" id="UP000663854"/>
    </source>
</evidence>
<evidence type="ECO:0000313" key="2">
    <source>
        <dbReference type="EMBL" id="CAF1612454.1"/>
    </source>
</evidence>
<dbReference type="Proteomes" id="UP000663854">
    <property type="component" value="Unassembled WGS sequence"/>
</dbReference>
<dbReference type="EMBL" id="CAJNOH010004540">
    <property type="protein sequence ID" value="CAF1372826.1"/>
    <property type="molecule type" value="Genomic_DNA"/>
</dbReference>